<dbReference type="RefSeq" id="WP_131898231.1">
    <property type="nucleotide sequence ID" value="NZ_SMKZ01000034.1"/>
</dbReference>
<comment type="caution">
    <text evidence="1">The sequence shown here is derived from an EMBL/GenBank/DDBJ whole genome shotgun (WGS) entry which is preliminary data.</text>
</comment>
<reference evidence="1 2" key="1">
    <citation type="submission" date="2019-03" db="EMBL/GenBank/DDBJ databases">
        <title>Draft genome sequences of novel Actinobacteria.</title>
        <authorList>
            <person name="Sahin N."/>
            <person name="Ay H."/>
            <person name="Saygin H."/>
        </authorList>
    </citation>
    <scope>NUCLEOTIDE SEQUENCE [LARGE SCALE GENOMIC DNA]</scope>
    <source>
        <strain evidence="1 2">5K138</strain>
    </source>
</reference>
<dbReference type="Proteomes" id="UP000294739">
    <property type="component" value="Unassembled WGS sequence"/>
</dbReference>
<dbReference type="InParanoid" id="A0A4R5CQL5"/>
<evidence type="ECO:0000313" key="1">
    <source>
        <dbReference type="EMBL" id="TDE02812.1"/>
    </source>
</evidence>
<protein>
    <submittedName>
        <fullName evidence="1">Uncharacterized protein</fullName>
    </submittedName>
</protein>
<name>A0A4R5CQL5_9ACTN</name>
<dbReference type="EMBL" id="SMKZ01000034">
    <property type="protein sequence ID" value="TDE02812.1"/>
    <property type="molecule type" value="Genomic_DNA"/>
</dbReference>
<gene>
    <name evidence="1" type="ORF">E1269_21205</name>
</gene>
<sequence length="125" mass="14009">MRDIRVAFIEDPNPNERIVELRQQIVERHSVMFESIVDVGDLKQKLAVRLESWETLAGTKIPRHVDLLSSSGKMCCGPRTNDYGARSSSTSGSPTLGARRWRRLRLWAARSSSWHTRGSSAGTAT</sequence>
<dbReference type="AlphaFoldDB" id="A0A4R5CQL5"/>
<accession>A0A4R5CQL5</accession>
<keyword evidence="2" id="KW-1185">Reference proteome</keyword>
<organism evidence="1 2">
    <name type="scientific">Jiangella asiatica</name>
    <dbReference type="NCBI Taxonomy" id="2530372"/>
    <lineage>
        <taxon>Bacteria</taxon>
        <taxon>Bacillati</taxon>
        <taxon>Actinomycetota</taxon>
        <taxon>Actinomycetes</taxon>
        <taxon>Jiangellales</taxon>
        <taxon>Jiangellaceae</taxon>
        <taxon>Jiangella</taxon>
    </lineage>
</organism>
<proteinExistence type="predicted"/>
<evidence type="ECO:0000313" key="2">
    <source>
        <dbReference type="Proteomes" id="UP000294739"/>
    </source>
</evidence>